<evidence type="ECO:0000313" key="1">
    <source>
        <dbReference type="EMBL" id="THC97525.1"/>
    </source>
</evidence>
<accession>A0A4S3JPK7</accession>
<organism evidence="1 2">
    <name type="scientific">Aspergillus tanneri</name>
    <dbReference type="NCBI Taxonomy" id="1220188"/>
    <lineage>
        <taxon>Eukaryota</taxon>
        <taxon>Fungi</taxon>
        <taxon>Dikarya</taxon>
        <taxon>Ascomycota</taxon>
        <taxon>Pezizomycotina</taxon>
        <taxon>Eurotiomycetes</taxon>
        <taxon>Eurotiomycetidae</taxon>
        <taxon>Eurotiales</taxon>
        <taxon>Aspergillaceae</taxon>
        <taxon>Aspergillus</taxon>
        <taxon>Aspergillus subgen. Circumdati</taxon>
    </lineage>
</organism>
<dbReference type="Proteomes" id="UP000308092">
    <property type="component" value="Unassembled WGS sequence"/>
</dbReference>
<reference evidence="1 2" key="1">
    <citation type="submission" date="2019-03" db="EMBL/GenBank/DDBJ databases">
        <title>The genome sequence of a newly discovered highly antifungal drug resistant Aspergillus species, Aspergillus tanneri NIH 1004.</title>
        <authorList>
            <person name="Mounaud S."/>
            <person name="Singh I."/>
            <person name="Joardar V."/>
            <person name="Pakala S."/>
            <person name="Pakala S."/>
            <person name="Venepally P."/>
            <person name="Hoover J."/>
            <person name="Nierman W."/>
            <person name="Chung J."/>
            <person name="Losada L."/>
        </authorList>
    </citation>
    <scope>NUCLEOTIDE SEQUENCE [LARGE SCALE GENOMIC DNA]</scope>
    <source>
        <strain evidence="1 2">NIH1004</strain>
    </source>
</reference>
<dbReference type="AlphaFoldDB" id="A0A4S3JPK7"/>
<evidence type="ECO:0000313" key="2">
    <source>
        <dbReference type="Proteomes" id="UP000308092"/>
    </source>
</evidence>
<comment type="caution">
    <text evidence="1">The sequence shown here is derived from an EMBL/GenBank/DDBJ whole genome shotgun (WGS) entry which is preliminary data.</text>
</comment>
<dbReference type="VEuPathDB" id="FungiDB:EYZ11_003005"/>
<sequence length="42" mass="4505">MRCSVIVTGPAYASAWREIPAGAVSQIVSNPQVSVQIDVFKE</sequence>
<dbReference type="EMBL" id="SOSA01000072">
    <property type="protein sequence ID" value="THC97525.1"/>
    <property type="molecule type" value="Genomic_DNA"/>
</dbReference>
<keyword evidence="2" id="KW-1185">Reference proteome</keyword>
<name>A0A4S3JPK7_9EURO</name>
<protein>
    <submittedName>
        <fullName evidence="1">Uncharacterized protein</fullName>
    </submittedName>
</protein>
<gene>
    <name evidence="1" type="ORF">EYZ11_003005</name>
</gene>
<proteinExistence type="predicted"/>